<dbReference type="EMBL" id="CP141884">
    <property type="protein sequence ID" value="WRT66088.1"/>
    <property type="molecule type" value="Genomic_DNA"/>
</dbReference>
<evidence type="ECO:0008006" key="3">
    <source>
        <dbReference type="Google" id="ProtNLM"/>
    </source>
</evidence>
<organism evidence="1 2">
    <name type="scientific">Kwoniella shivajii</name>
    <dbReference type="NCBI Taxonomy" id="564305"/>
    <lineage>
        <taxon>Eukaryota</taxon>
        <taxon>Fungi</taxon>
        <taxon>Dikarya</taxon>
        <taxon>Basidiomycota</taxon>
        <taxon>Agaricomycotina</taxon>
        <taxon>Tremellomycetes</taxon>
        <taxon>Tremellales</taxon>
        <taxon>Cryptococcaceae</taxon>
        <taxon>Kwoniella</taxon>
    </lineage>
</organism>
<proteinExistence type="predicted"/>
<dbReference type="GeneID" id="87955172"/>
<dbReference type="Gene3D" id="2.40.128.320">
    <property type="entry name" value="Protein HRI1, N-terminal domain"/>
    <property type="match status" value="1"/>
</dbReference>
<evidence type="ECO:0000313" key="1">
    <source>
        <dbReference type="EMBL" id="WRT66088.1"/>
    </source>
</evidence>
<name>A0ABZ1CX02_9TREE</name>
<reference evidence="1 2" key="1">
    <citation type="submission" date="2024-01" db="EMBL/GenBank/DDBJ databases">
        <title>Comparative genomics of Cryptococcus and Kwoniella reveals pathogenesis evolution and contrasting modes of karyotype evolution via chromosome fusion or intercentromeric recombination.</title>
        <authorList>
            <person name="Coelho M.A."/>
            <person name="David-Palma M."/>
            <person name="Shea T."/>
            <person name="Bowers K."/>
            <person name="McGinley-Smith S."/>
            <person name="Mohammad A.W."/>
            <person name="Gnirke A."/>
            <person name="Yurkov A.M."/>
            <person name="Nowrousian M."/>
            <person name="Sun S."/>
            <person name="Cuomo C.A."/>
            <person name="Heitman J."/>
        </authorList>
    </citation>
    <scope>NUCLEOTIDE SEQUENCE [LARGE SCALE GENOMIC DNA]</scope>
    <source>
        <strain evidence="1">CBS 11374</strain>
    </source>
</reference>
<evidence type="ECO:0000313" key="2">
    <source>
        <dbReference type="Proteomes" id="UP001329825"/>
    </source>
</evidence>
<keyword evidence="2" id="KW-1185">Reference proteome</keyword>
<gene>
    <name evidence="1" type="ORF">IL334_003041</name>
</gene>
<sequence>MAARASIRVSIAWSGADAIEDTDTLVMTIDGYSLDLRVFVSGPDTGSIDWSTVAHVSEIEGSTKENPILKWDHIIDSRPETDLPDQGSFATLPNGDVTEIGTMFNPKTNDYEPYVETWRRLQLPTSAPYLVLQRDESEQVDGPKVQAFLGRVGEHALGLAKTSDGSFLAWRDRVEDGQWKRVYQFGSNTEMLKEWLPSLPIDTSEEWSKGNTVQLGSGKWEVKTVGSL</sequence>
<protein>
    <recommendedName>
        <fullName evidence="3">Protein HRI1</fullName>
    </recommendedName>
</protein>
<dbReference type="RefSeq" id="XP_062790828.1">
    <property type="nucleotide sequence ID" value="XM_062934777.1"/>
</dbReference>
<dbReference type="InterPro" id="IPR031818">
    <property type="entry name" value="Hri1"/>
</dbReference>
<dbReference type="InterPro" id="IPR043047">
    <property type="entry name" value="Hri1_N_sf"/>
</dbReference>
<accession>A0ABZ1CX02</accession>
<dbReference type="Proteomes" id="UP001329825">
    <property type="component" value="Chromosome 4"/>
</dbReference>
<dbReference type="Pfam" id="PF16815">
    <property type="entry name" value="HRI1"/>
    <property type="match status" value="1"/>
</dbReference>